<proteinExistence type="inferred from homology"/>
<evidence type="ECO:0000256" key="1">
    <source>
        <dbReference type="ARBA" id="ARBA00004173"/>
    </source>
</evidence>
<organism evidence="7 8">
    <name type="scientific">Candidula unifasciata</name>
    <dbReference type="NCBI Taxonomy" id="100452"/>
    <lineage>
        <taxon>Eukaryota</taxon>
        <taxon>Metazoa</taxon>
        <taxon>Spiralia</taxon>
        <taxon>Lophotrochozoa</taxon>
        <taxon>Mollusca</taxon>
        <taxon>Gastropoda</taxon>
        <taxon>Heterobranchia</taxon>
        <taxon>Euthyneura</taxon>
        <taxon>Panpulmonata</taxon>
        <taxon>Eupulmonata</taxon>
        <taxon>Stylommatophora</taxon>
        <taxon>Helicina</taxon>
        <taxon>Helicoidea</taxon>
        <taxon>Geomitridae</taxon>
        <taxon>Candidula</taxon>
    </lineage>
</organism>
<evidence type="ECO:0000256" key="5">
    <source>
        <dbReference type="ARBA" id="ARBA00073331"/>
    </source>
</evidence>
<dbReference type="Gene3D" id="3.30.460.10">
    <property type="entry name" value="Beta Polymerase, domain 2"/>
    <property type="match status" value="1"/>
</dbReference>
<dbReference type="NCBIfam" id="TIGR00090">
    <property type="entry name" value="rsfS_iojap_ybeB"/>
    <property type="match status" value="1"/>
</dbReference>
<dbReference type="AlphaFoldDB" id="A0A8S3YW76"/>
<dbReference type="OrthoDB" id="21330at2759"/>
<evidence type="ECO:0000256" key="4">
    <source>
        <dbReference type="ARBA" id="ARBA00053669"/>
    </source>
</evidence>
<dbReference type="EMBL" id="CAJHNH020000740">
    <property type="protein sequence ID" value="CAG5119591.1"/>
    <property type="molecule type" value="Genomic_DNA"/>
</dbReference>
<comment type="similarity">
    <text evidence="2">Belongs to the Iojap/RsfS family.</text>
</comment>
<dbReference type="GO" id="GO:0005739">
    <property type="term" value="C:mitochondrion"/>
    <property type="evidence" value="ECO:0007669"/>
    <property type="project" value="UniProtKB-SubCell"/>
</dbReference>
<keyword evidence="3" id="KW-0496">Mitochondrion</keyword>
<dbReference type="Pfam" id="PF02410">
    <property type="entry name" value="RsfS"/>
    <property type="match status" value="1"/>
</dbReference>
<evidence type="ECO:0000256" key="2">
    <source>
        <dbReference type="ARBA" id="ARBA00010574"/>
    </source>
</evidence>
<sequence length="472" mass="52872">MSTKQILRRYFPVFKKTFSSTRTYRDICTHRHAKASFKIYHHRLLLLRESAVSGTFANLSLQSANTKCHRRLSNSCRCGTSHSSNVDISGDLKKYTGPEVKQTQEADPELVSLKQEVKEDDSRKLNSETVDEEDQKHTRIAADTSQLERKFNGLGIGVNKRDTEFEYDYQVAEDIEEYDYIDEKSHMEQQIQPEKVLPISLKRGQNGVFDLHELVTLLEHLGAENIVTVPVPPEANFCDDMVVVSAKSRRHLQAINDEMLWVHKRKKAKRDPTLVIEGKDKADWCAMDLGNIVLHVFYGETREYYDIESLWLLGPDHDPKCQEQTADLYILSAEDLFWLETGQVKGKVTDQVGSPVTDQDGSQSVTDKFGSQTVTGQDGSQTVTDQDGSQTVTDQDGSQTVTDQDGSQTVTGQDGRQTVTGQVGSPTLTDQDGSFTLTDQDDSPTEGSSKQLNLTSAEESVSRKTGRSDNMS</sequence>
<dbReference type="InterPro" id="IPR011049">
    <property type="entry name" value="Serralysin-like_metalloprot_C"/>
</dbReference>
<dbReference type="InterPro" id="IPR047002">
    <property type="entry name" value="Tcp10_C_sf"/>
</dbReference>
<evidence type="ECO:0000256" key="3">
    <source>
        <dbReference type="ARBA" id="ARBA00023128"/>
    </source>
</evidence>
<feature type="region of interest" description="Disordered" evidence="6">
    <location>
        <begin position="349"/>
        <end position="472"/>
    </location>
</feature>
<keyword evidence="8" id="KW-1185">Reference proteome</keyword>
<dbReference type="GO" id="GO:0017148">
    <property type="term" value="P:negative regulation of translation"/>
    <property type="evidence" value="ECO:0007669"/>
    <property type="project" value="TreeGrafter"/>
</dbReference>
<feature type="compositionally biased region" description="Polar residues" evidence="6">
    <location>
        <begin position="445"/>
        <end position="459"/>
    </location>
</feature>
<dbReference type="GO" id="GO:0090071">
    <property type="term" value="P:negative regulation of ribosome biogenesis"/>
    <property type="evidence" value="ECO:0007669"/>
    <property type="project" value="TreeGrafter"/>
</dbReference>
<evidence type="ECO:0000313" key="8">
    <source>
        <dbReference type="Proteomes" id="UP000678393"/>
    </source>
</evidence>
<comment type="function">
    <text evidence="4">Required for normal mitochondrial ribosome function and mitochondrial translation. May play a role in ribosome biogenesis by preventing premature association of the 28S and 39S ribosomal subunits. Interacts with mitochondrial ribosomal protein uL14m (MRPL14), probably blocking formation of intersubunit bridge B8, preventing association of the 28S and 39S ribosomal subunits. Addition to isolated mitochondrial ribosomal subunits partially inhibits translation, probably by interfering with the association of the 28S and 39S ribosomal subunits and the formation of functional ribosomes. May also participate in the assembly and/or regulation of the stability of the large subunit of the mitochondrial ribosome. May function as a ribosomal silencing factor.</text>
</comment>
<dbReference type="SUPFAM" id="SSF51120">
    <property type="entry name" value="beta-Roll"/>
    <property type="match status" value="1"/>
</dbReference>
<dbReference type="InterPro" id="IPR043519">
    <property type="entry name" value="NT_sf"/>
</dbReference>
<feature type="compositionally biased region" description="Polar residues" evidence="6">
    <location>
        <begin position="351"/>
        <end position="438"/>
    </location>
</feature>
<reference evidence="7" key="1">
    <citation type="submission" date="2021-04" db="EMBL/GenBank/DDBJ databases">
        <authorList>
            <consortium name="Molecular Ecology Group"/>
        </authorList>
    </citation>
    <scope>NUCLEOTIDE SEQUENCE</scope>
</reference>
<comment type="caution">
    <text evidence="7">The sequence shown here is derived from an EMBL/GenBank/DDBJ whole genome shotgun (WGS) entry which is preliminary data.</text>
</comment>
<evidence type="ECO:0000313" key="7">
    <source>
        <dbReference type="EMBL" id="CAG5119591.1"/>
    </source>
</evidence>
<protein>
    <recommendedName>
        <fullName evidence="5">Mitochondrial assembly of ribosomal large subunit protein 1</fullName>
    </recommendedName>
</protein>
<dbReference type="PANTHER" id="PTHR21043">
    <property type="entry name" value="IOJAP SUPERFAMILY ORTHOLOG"/>
    <property type="match status" value="1"/>
</dbReference>
<dbReference type="FunFam" id="3.30.460.10:FF:000018">
    <property type="entry name" value="Mitochondrial assembly of ribosomal large subunit 1"/>
    <property type="match status" value="1"/>
</dbReference>
<evidence type="ECO:0000256" key="6">
    <source>
        <dbReference type="SAM" id="MobiDB-lite"/>
    </source>
</evidence>
<name>A0A8S3YW76_9EUPU</name>
<comment type="subcellular location">
    <subcellularLocation>
        <location evidence="1">Mitochondrion</location>
    </subcellularLocation>
</comment>
<dbReference type="Proteomes" id="UP000678393">
    <property type="component" value="Unassembled WGS sequence"/>
</dbReference>
<dbReference type="GO" id="GO:0043023">
    <property type="term" value="F:ribosomal large subunit binding"/>
    <property type="evidence" value="ECO:0007669"/>
    <property type="project" value="TreeGrafter"/>
</dbReference>
<accession>A0A8S3YW76</accession>
<dbReference type="SUPFAM" id="SSF81301">
    <property type="entry name" value="Nucleotidyltransferase"/>
    <property type="match status" value="1"/>
</dbReference>
<dbReference type="PANTHER" id="PTHR21043:SF0">
    <property type="entry name" value="MITOCHONDRIAL ASSEMBLY OF RIBOSOMAL LARGE SUBUNIT PROTEIN 1"/>
    <property type="match status" value="1"/>
</dbReference>
<dbReference type="HAMAP" id="MF_01477">
    <property type="entry name" value="Iojap_RsfS"/>
    <property type="match status" value="1"/>
</dbReference>
<dbReference type="InterPro" id="IPR004394">
    <property type="entry name" value="Iojap/RsfS/C7orf30"/>
</dbReference>
<dbReference type="Gene3D" id="2.60.450.20">
    <property type="match status" value="1"/>
</dbReference>
<gene>
    <name evidence="7" type="ORF">CUNI_LOCUS5149</name>
</gene>